<keyword evidence="1" id="KW-0378">Hydrolase</keyword>
<dbReference type="Gene3D" id="3.40.50.1820">
    <property type="entry name" value="alpha/beta hydrolase"/>
    <property type="match status" value="1"/>
</dbReference>
<dbReference type="KEGG" id="vpy:HZI73_05645"/>
<reference evidence="1" key="1">
    <citation type="submission" date="2020-07" db="EMBL/GenBank/DDBJ databases">
        <title>Vallitalea pronyensis genome.</title>
        <authorList>
            <person name="Postec A."/>
        </authorList>
    </citation>
    <scope>NUCLEOTIDE SEQUENCE</scope>
    <source>
        <strain evidence="1">FatNI3</strain>
    </source>
</reference>
<dbReference type="GO" id="GO:0016787">
    <property type="term" value="F:hydrolase activity"/>
    <property type="evidence" value="ECO:0007669"/>
    <property type="project" value="UniProtKB-KW"/>
</dbReference>
<evidence type="ECO:0000313" key="2">
    <source>
        <dbReference type="Proteomes" id="UP000683246"/>
    </source>
</evidence>
<dbReference type="Proteomes" id="UP000683246">
    <property type="component" value="Chromosome"/>
</dbReference>
<keyword evidence="2" id="KW-1185">Reference proteome</keyword>
<evidence type="ECO:0000313" key="1">
    <source>
        <dbReference type="EMBL" id="QUI21809.1"/>
    </source>
</evidence>
<name>A0A8J8SFY2_9FIRM</name>
<protein>
    <submittedName>
        <fullName evidence="1">Alpha/beta hydrolase family protein</fullName>
    </submittedName>
</protein>
<accession>A0A8J8SFY2</accession>
<dbReference type="EMBL" id="CP058649">
    <property type="protein sequence ID" value="QUI21809.1"/>
    <property type="molecule type" value="Genomic_DNA"/>
</dbReference>
<proteinExistence type="predicted"/>
<dbReference type="InterPro" id="IPR029058">
    <property type="entry name" value="AB_hydrolase_fold"/>
</dbReference>
<dbReference type="AlphaFoldDB" id="A0A8J8SFY2"/>
<organism evidence="1 2">
    <name type="scientific">Vallitalea pronyensis</name>
    <dbReference type="NCBI Taxonomy" id="1348613"/>
    <lineage>
        <taxon>Bacteria</taxon>
        <taxon>Bacillati</taxon>
        <taxon>Bacillota</taxon>
        <taxon>Clostridia</taxon>
        <taxon>Lachnospirales</taxon>
        <taxon>Vallitaleaceae</taxon>
        <taxon>Vallitalea</taxon>
    </lineage>
</organism>
<dbReference type="SUPFAM" id="SSF53474">
    <property type="entry name" value="alpha/beta-Hydrolases"/>
    <property type="match status" value="1"/>
</dbReference>
<gene>
    <name evidence="1" type="ORF">HZI73_05645</name>
</gene>
<dbReference type="RefSeq" id="WP_212697279.1">
    <property type="nucleotide sequence ID" value="NZ_CP058649.1"/>
</dbReference>
<sequence length="351" mass="40203">MNSLCAKMIETMGIRVFASMNKKKSDEHIFQQCSSLKANEIKAIYSKIKVFKKCENFNKPIVLSTKVLKDVEIRTCSMESRYKPIEAYEPLYKTFAENQTIYFEHITSKKKSKKEKIALIYLHGFSERDYKNEINFLFPRLMSTSNPIEILAVHLPFHMLRSPKNQPYSGAYLFDSCPIVTIEGMRQAVDDVSQILSYGQTIYSKVMVGGFSLGGHVTSFLGTCDNRADLYIMGQAGAKLPQSLKELPVCPGLNAKKDTWISGGQDFESLYDPIELLNYKPLIPKNKVVSIAGLHDRLITYERVSDLRDFYMSEYPIDYKSGHMGLLFEWKTVMESLFPIMDKVVTYNEKI</sequence>